<reference evidence="1 2" key="1">
    <citation type="submission" date="2016-01" db="EMBL/GenBank/DDBJ databases">
        <authorList>
            <person name="Oliw E.H."/>
        </authorList>
    </citation>
    <scope>NUCLEOTIDE SEQUENCE [LARGE SCALE GENOMIC DNA]</scope>
    <source>
        <strain evidence="1 2">PSS_7772B</strain>
    </source>
</reference>
<accession>A0A133NYV4</accession>
<organism evidence="1 2">
    <name type="scientific">Gardnerella vaginalis</name>
    <dbReference type="NCBI Taxonomy" id="2702"/>
    <lineage>
        <taxon>Bacteria</taxon>
        <taxon>Bacillati</taxon>
        <taxon>Actinomycetota</taxon>
        <taxon>Actinomycetes</taxon>
        <taxon>Bifidobacteriales</taxon>
        <taxon>Bifidobacteriaceae</taxon>
        <taxon>Gardnerella</taxon>
    </lineage>
</organism>
<evidence type="ECO:0000313" key="2">
    <source>
        <dbReference type="Proteomes" id="UP000070687"/>
    </source>
</evidence>
<dbReference type="AlphaFoldDB" id="A0A133NYV4"/>
<protein>
    <submittedName>
        <fullName evidence="1">Uncharacterized protein</fullName>
    </submittedName>
</protein>
<evidence type="ECO:0000313" key="1">
    <source>
        <dbReference type="EMBL" id="KXA21464.1"/>
    </source>
</evidence>
<proteinExistence type="predicted"/>
<dbReference type="Proteomes" id="UP000070687">
    <property type="component" value="Unassembled WGS sequence"/>
</dbReference>
<dbReference type="EMBL" id="LRQB01000031">
    <property type="protein sequence ID" value="KXA21464.1"/>
    <property type="molecule type" value="Genomic_DNA"/>
</dbReference>
<gene>
    <name evidence="1" type="ORF">HMPREF3208_00558</name>
</gene>
<comment type="caution">
    <text evidence="1">The sequence shown here is derived from an EMBL/GenBank/DDBJ whole genome shotgun (WGS) entry which is preliminary data.</text>
</comment>
<sequence>MLDVCIVLFVKILIRKLLIHVLAKMAILYAVDVSARCVEIALQQ</sequence>
<name>A0A133NYV4_GARVA</name>